<dbReference type="EMBL" id="CALNXK010000119">
    <property type="protein sequence ID" value="CAH3161154.1"/>
    <property type="molecule type" value="Genomic_DNA"/>
</dbReference>
<feature type="compositionally biased region" description="Low complexity" evidence="2">
    <location>
        <begin position="161"/>
        <end position="171"/>
    </location>
</feature>
<protein>
    <recommendedName>
        <fullName evidence="5">Neuroguidin</fullName>
    </recommendedName>
</protein>
<organism evidence="3 4">
    <name type="scientific">Porites lobata</name>
    <dbReference type="NCBI Taxonomy" id="104759"/>
    <lineage>
        <taxon>Eukaryota</taxon>
        <taxon>Metazoa</taxon>
        <taxon>Cnidaria</taxon>
        <taxon>Anthozoa</taxon>
        <taxon>Hexacorallia</taxon>
        <taxon>Scleractinia</taxon>
        <taxon>Fungiina</taxon>
        <taxon>Poritidae</taxon>
        <taxon>Porites</taxon>
    </lineage>
</organism>
<evidence type="ECO:0008006" key="5">
    <source>
        <dbReference type="Google" id="ProtNLM"/>
    </source>
</evidence>
<feature type="compositionally biased region" description="Basic and acidic residues" evidence="2">
    <location>
        <begin position="273"/>
        <end position="291"/>
    </location>
</feature>
<evidence type="ECO:0000256" key="1">
    <source>
        <dbReference type="ARBA" id="ARBA00010979"/>
    </source>
</evidence>
<feature type="compositionally biased region" description="Acidic residues" evidence="2">
    <location>
        <begin position="145"/>
        <end position="154"/>
    </location>
</feature>
<dbReference type="Pfam" id="PF04000">
    <property type="entry name" value="Sas10_Utp3"/>
    <property type="match status" value="1"/>
</dbReference>
<comment type="caution">
    <text evidence="3">The sequence shown here is derived from an EMBL/GenBank/DDBJ whole genome shotgun (WGS) entry which is preliminary data.</text>
</comment>
<gene>
    <name evidence="3" type="ORF">PLOB_00004336</name>
</gene>
<evidence type="ECO:0000313" key="4">
    <source>
        <dbReference type="Proteomes" id="UP001159405"/>
    </source>
</evidence>
<sequence length="317" mass="36506">MAAEELIARDLPDVISTMREMGEKVSDIDQHVEKLMEKITSGSLLTKKGVSFLEVKFHLLLSYVIDLTYYLLTKTDGKSWQGDPAVERLVEARTVLEKMRPIDQKMKYQIDKMIKAATTGIVGGENDPLRFKPNPDNMATKLDDQDSESSDEEDGQKKSKVYVPPKVAAVPYDEDGDKKTRKEKDEERSRKRVLASSLLQDLRDEYSEGPQEIRDETVSRWRKQKDKEEEEERTRYEEDNLLRLPAKRKKKMIERAETGLDDLTSFANLSALDTREANGDYSERPRNDTRKSKSKWKKKFGSAKKKKGNLCQVKSSF</sequence>
<dbReference type="Proteomes" id="UP001159405">
    <property type="component" value="Unassembled WGS sequence"/>
</dbReference>
<accession>A0ABN8QFZ6</accession>
<keyword evidence="4" id="KW-1185">Reference proteome</keyword>
<feature type="compositionally biased region" description="Basic and acidic residues" evidence="2">
    <location>
        <begin position="176"/>
        <end position="189"/>
    </location>
</feature>
<feature type="compositionally biased region" description="Basic residues" evidence="2">
    <location>
        <begin position="292"/>
        <end position="308"/>
    </location>
</feature>
<proteinExistence type="inferred from homology"/>
<dbReference type="PANTHER" id="PTHR13237:SF9">
    <property type="entry name" value="NEUROGUIDIN"/>
    <property type="match status" value="1"/>
</dbReference>
<reference evidence="3 4" key="1">
    <citation type="submission" date="2022-05" db="EMBL/GenBank/DDBJ databases">
        <authorList>
            <consortium name="Genoscope - CEA"/>
            <person name="William W."/>
        </authorList>
    </citation>
    <scope>NUCLEOTIDE SEQUENCE [LARGE SCALE GENOMIC DNA]</scope>
</reference>
<evidence type="ECO:0000256" key="2">
    <source>
        <dbReference type="SAM" id="MobiDB-lite"/>
    </source>
</evidence>
<feature type="compositionally biased region" description="Basic and acidic residues" evidence="2">
    <location>
        <begin position="201"/>
        <end position="219"/>
    </location>
</feature>
<feature type="region of interest" description="Disordered" evidence="2">
    <location>
        <begin position="124"/>
        <end position="237"/>
    </location>
</feature>
<dbReference type="PANTHER" id="PTHR13237">
    <property type="entry name" value="SOMETHING ABOUT SILENCING PROTEIN 10-RELATED"/>
    <property type="match status" value="1"/>
</dbReference>
<dbReference type="InterPro" id="IPR007146">
    <property type="entry name" value="Sas10/Utp3/C1D"/>
</dbReference>
<name>A0ABN8QFZ6_9CNID</name>
<feature type="region of interest" description="Disordered" evidence="2">
    <location>
        <begin position="269"/>
        <end position="317"/>
    </location>
</feature>
<evidence type="ECO:0000313" key="3">
    <source>
        <dbReference type="EMBL" id="CAH3161154.1"/>
    </source>
</evidence>
<comment type="similarity">
    <text evidence="1">Belongs to the SAS10 family.</text>
</comment>